<dbReference type="Proteomes" id="UP000604046">
    <property type="component" value="Unassembled WGS sequence"/>
</dbReference>
<dbReference type="PANTHER" id="PTHR19848:SF8">
    <property type="entry name" value="F-BOX AND WD REPEAT DOMAIN CONTAINING 7"/>
    <property type="match status" value="1"/>
</dbReference>
<dbReference type="InterPro" id="IPR036322">
    <property type="entry name" value="WD40_repeat_dom_sf"/>
</dbReference>
<feature type="repeat" description="WD" evidence="3">
    <location>
        <begin position="261"/>
        <end position="304"/>
    </location>
</feature>
<dbReference type="Pfam" id="PF00400">
    <property type="entry name" value="WD40"/>
    <property type="match status" value="3"/>
</dbReference>
<evidence type="ECO:0000313" key="5">
    <source>
        <dbReference type="EMBL" id="CAE7297130.1"/>
    </source>
</evidence>
<dbReference type="EMBL" id="CAJNDS010002035">
    <property type="protein sequence ID" value="CAE7297130.1"/>
    <property type="molecule type" value="Genomic_DNA"/>
</dbReference>
<dbReference type="AlphaFoldDB" id="A0A812NH12"/>
<keyword evidence="6" id="KW-1185">Reference proteome</keyword>
<feature type="repeat" description="WD" evidence="3">
    <location>
        <begin position="114"/>
        <end position="145"/>
    </location>
</feature>
<dbReference type="PANTHER" id="PTHR19848">
    <property type="entry name" value="WD40 REPEAT PROTEIN"/>
    <property type="match status" value="1"/>
</dbReference>
<dbReference type="OrthoDB" id="435188at2759"/>
<keyword evidence="1 3" id="KW-0853">WD repeat</keyword>
<feature type="region of interest" description="Disordered" evidence="4">
    <location>
        <begin position="151"/>
        <end position="170"/>
    </location>
</feature>
<evidence type="ECO:0000256" key="1">
    <source>
        <dbReference type="ARBA" id="ARBA00022574"/>
    </source>
</evidence>
<reference evidence="5" key="1">
    <citation type="submission" date="2021-02" db="EMBL/GenBank/DDBJ databases">
        <authorList>
            <person name="Dougan E. K."/>
            <person name="Rhodes N."/>
            <person name="Thang M."/>
            <person name="Chan C."/>
        </authorList>
    </citation>
    <scope>NUCLEOTIDE SEQUENCE</scope>
</reference>
<evidence type="ECO:0000256" key="4">
    <source>
        <dbReference type="SAM" id="MobiDB-lite"/>
    </source>
</evidence>
<comment type="caution">
    <text evidence="5">The sequence shown here is derived from an EMBL/GenBank/DDBJ whole genome shotgun (WGS) entry which is preliminary data.</text>
</comment>
<dbReference type="SUPFAM" id="SSF50978">
    <property type="entry name" value="WD40 repeat-like"/>
    <property type="match status" value="1"/>
</dbReference>
<protein>
    <submittedName>
        <fullName evidence="5">Wdr61 protein</fullName>
    </submittedName>
</protein>
<accession>A0A812NH12</accession>
<organism evidence="5 6">
    <name type="scientific">Symbiodinium natans</name>
    <dbReference type="NCBI Taxonomy" id="878477"/>
    <lineage>
        <taxon>Eukaryota</taxon>
        <taxon>Sar</taxon>
        <taxon>Alveolata</taxon>
        <taxon>Dinophyceae</taxon>
        <taxon>Suessiales</taxon>
        <taxon>Symbiodiniaceae</taxon>
        <taxon>Symbiodinium</taxon>
    </lineage>
</organism>
<evidence type="ECO:0000256" key="2">
    <source>
        <dbReference type="ARBA" id="ARBA00022737"/>
    </source>
</evidence>
<dbReference type="InterPro" id="IPR001680">
    <property type="entry name" value="WD40_rpt"/>
</dbReference>
<proteinExistence type="predicted"/>
<evidence type="ECO:0000256" key="3">
    <source>
        <dbReference type="PROSITE-ProRule" id="PRU00221"/>
    </source>
</evidence>
<dbReference type="SMART" id="SM00320">
    <property type="entry name" value="WD40"/>
    <property type="match status" value="6"/>
</dbReference>
<name>A0A812NH12_9DINO</name>
<dbReference type="PROSITE" id="PS50294">
    <property type="entry name" value="WD_REPEATS_REGION"/>
    <property type="match status" value="1"/>
</dbReference>
<sequence>MDGASRMQWEISARQADKELQKKKLAIISLAFNGEILLTSSCKPTVKLWRLGEDGLTASGSLSGISGAAAPSSLDCLKDKAAFCTQDGCILLYDLRNPDRPSQLDIASGQGSIIRFLPDGNRLVSGGVSGKLSIWDLRKQQLERELSANSAGMEVKNGDEERPSKFRRPSVVPQDSITALAPSGDGLMLACGRSSGRIGLLQLATLDWAGMDLQAHVGSAVRSLSFERSRFLFSGGDDRNICMLDASRWASRGTRPQVERFPAHRKSITCVQACPDNRNPAVVSTAWDRVVKVWDYRRQVVLQTFSEHAGAVTGVAFDPDGQIFVTVGADAMIHMYTPVHDLGPEGAENSAQPGAPEEDAQDLKAVKVKPG</sequence>
<feature type="repeat" description="WD" evidence="3">
    <location>
        <begin position="305"/>
        <end position="336"/>
    </location>
</feature>
<dbReference type="InterPro" id="IPR015943">
    <property type="entry name" value="WD40/YVTN_repeat-like_dom_sf"/>
</dbReference>
<keyword evidence="2" id="KW-0677">Repeat</keyword>
<gene>
    <name evidence="5" type="primary">wdr61</name>
    <name evidence="5" type="ORF">SNAT2548_LOCUS15643</name>
</gene>
<feature type="region of interest" description="Disordered" evidence="4">
    <location>
        <begin position="343"/>
        <end position="371"/>
    </location>
</feature>
<dbReference type="Gene3D" id="2.130.10.10">
    <property type="entry name" value="YVTN repeat-like/Quinoprotein amine dehydrogenase"/>
    <property type="match status" value="2"/>
</dbReference>
<evidence type="ECO:0000313" key="6">
    <source>
        <dbReference type="Proteomes" id="UP000604046"/>
    </source>
</evidence>
<dbReference type="PROSITE" id="PS50082">
    <property type="entry name" value="WD_REPEATS_2"/>
    <property type="match status" value="3"/>
</dbReference>